<accession>A0A1A7RC98</accession>
<feature type="chain" id="PRO_5008510459" description="DUF2946 domain-containing protein" evidence="1">
    <location>
        <begin position="28"/>
        <end position="171"/>
    </location>
</feature>
<proteinExistence type="predicted"/>
<feature type="signal peptide" evidence="1">
    <location>
        <begin position="1"/>
        <end position="27"/>
    </location>
</feature>
<organism evidence="2 3">
    <name type="scientific">Acinetobacter gandensis</name>
    <dbReference type="NCBI Taxonomy" id="1443941"/>
    <lineage>
        <taxon>Bacteria</taxon>
        <taxon>Pseudomonadati</taxon>
        <taxon>Pseudomonadota</taxon>
        <taxon>Gammaproteobacteria</taxon>
        <taxon>Moraxellales</taxon>
        <taxon>Moraxellaceae</taxon>
        <taxon>Acinetobacter</taxon>
    </lineage>
</organism>
<dbReference type="OrthoDB" id="6712939at2"/>
<name>A0A1A7RC98_9GAMM</name>
<comment type="caution">
    <text evidence="2">The sequence shown here is derived from an EMBL/GenBank/DDBJ whole genome shotgun (WGS) entry which is preliminary data.</text>
</comment>
<dbReference type="Proteomes" id="UP000185753">
    <property type="component" value="Unassembled WGS sequence"/>
</dbReference>
<evidence type="ECO:0000313" key="3">
    <source>
        <dbReference type="Proteomes" id="UP000185753"/>
    </source>
</evidence>
<gene>
    <name evidence="2" type="ORF">A9J31_11165</name>
</gene>
<dbReference type="STRING" id="1443941.A9J31_11165"/>
<dbReference type="RefSeq" id="WP_067761891.1">
    <property type="nucleotide sequence ID" value="NZ_LZDS01000002.1"/>
</dbReference>
<dbReference type="AlphaFoldDB" id="A0A1A7RC98"/>
<sequence length="171" mass="19510">MFLILRKHLSFALLMAFVIGWSGVVAAQQNIIHQQMMNEMINAQYTSQNTKTDIVSAKQQGDSAHILSDCHQPLVKHNVIPSHHQTAELEHTTTQAAHYDEMNLQSQSNMEQMDCQDCALWHCQFSTSLMDAALVNVQAVSMTEYHDVPKFIYTAQHLKGHWQEILRPPQI</sequence>
<reference evidence="3" key="1">
    <citation type="submission" date="2016-06" db="EMBL/GenBank/DDBJ databases">
        <authorList>
            <person name="Radolfova-Krizova L."/>
            <person name="Nemec A."/>
        </authorList>
    </citation>
    <scope>NUCLEOTIDE SEQUENCE [LARGE SCALE GENOMIC DNA]</scope>
    <source>
        <strain evidence="3">ANC 4275</strain>
    </source>
</reference>
<protein>
    <recommendedName>
        <fullName evidence="4">DUF2946 domain-containing protein</fullName>
    </recommendedName>
</protein>
<keyword evidence="3" id="KW-1185">Reference proteome</keyword>
<evidence type="ECO:0008006" key="4">
    <source>
        <dbReference type="Google" id="ProtNLM"/>
    </source>
</evidence>
<evidence type="ECO:0000256" key="1">
    <source>
        <dbReference type="SAM" id="SignalP"/>
    </source>
</evidence>
<evidence type="ECO:0000313" key="2">
    <source>
        <dbReference type="EMBL" id="OBX29880.1"/>
    </source>
</evidence>
<keyword evidence="1" id="KW-0732">Signal</keyword>
<dbReference type="EMBL" id="LZDS01000002">
    <property type="protein sequence ID" value="OBX29880.1"/>
    <property type="molecule type" value="Genomic_DNA"/>
</dbReference>